<dbReference type="InterPro" id="IPR017441">
    <property type="entry name" value="Protein_kinase_ATP_BS"/>
</dbReference>
<feature type="transmembrane region" description="Helical" evidence="9">
    <location>
        <begin position="304"/>
        <end position="325"/>
    </location>
</feature>
<feature type="domain" description="Protein kinase" evidence="10">
    <location>
        <begin position="12"/>
        <end position="281"/>
    </location>
</feature>
<dbReference type="SUPFAM" id="SSF101898">
    <property type="entry name" value="NHL repeat"/>
    <property type="match status" value="1"/>
</dbReference>
<evidence type="ECO:0000256" key="1">
    <source>
        <dbReference type="ARBA" id="ARBA00012513"/>
    </source>
</evidence>
<evidence type="ECO:0000313" key="12">
    <source>
        <dbReference type="Proteomes" id="UP000540989"/>
    </source>
</evidence>
<name>A0A7W7ZIE6_9BACT</name>
<dbReference type="Gene3D" id="3.30.200.20">
    <property type="entry name" value="Phosphorylase Kinase, domain 1"/>
    <property type="match status" value="1"/>
</dbReference>
<dbReference type="CDD" id="cd14014">
    <property type="entry name" value="STKc_PknB_like"/>
    <property type="match status" value="1"/>
</dbReference>
<accession>A0A7W7ZIE6</accession>
<evidence type="ECO:0000256" key="3">
    <source>
        <dbReference type="ARBA" id="ARBA00022679"/>
    </source>
</evidence>
<dbReference type="InterPro" id="IPR011659">
    <property type="entry name" value="WD40"/>
</dbReference>
<dbReference type="InterPro" id="IPR000719">
    <property type="entry name" value="Prot_kinase_dom"/>
</dbReference>
<dbReference type="Proteomes" id="UP000540989">
    <property type="component" value="Unassembled WGS sequence"/>
</dbReference>
<evidence type="ECO:0000256" key="2">
    <source>
        <dbReference type="ARBA" id="ARBA00022527"/>
    </source>
</evidence>
<keyword evidence="9" id="KW-1133">Transmembrane helix</keyword>
<dbReference type="AlphaFoldDB" id="A0A7W7ZIE6"/>
<dbReference type="Pfam" id="PF00069">
    <property type="entry name" value="Pkinase"/>
    <property type="match status" value="1"/>
</dbReference>
<keyword evidence="2" id="KW-0723">Serine/threonine-protein kinase</keyword>
<sequence length="864" mass="94016">MQLASGTLLDEYEILGLLGSGGMGEVYRARDPILKRDVAIKILPAAVGQNPDRLRRFEQEAQATAALNHPNILAVHRFGIFEGLPYLVSELLEGETLRQLVERKPLSARKAIDTGTQVAHGLAVAHEKGIVHRDLKPENLFVLKGGRVKILDFGLAKLTQTPTDSDGSAPTLTHATDPGVIMGTAGYMSPEQIRGQKVDHRTDIFAFGAVFYEMLSGTRPFHRATAVETMTAILNEDPPSILQLAPTTPPGLQRIVHRCLEKNPEQRFQSASDLAFALEALTESGVSFQVPAIPVVRRFPRRGLTAAAGLLAMFVLVAAAGWYLVARKSYAPPLQVTQYAQITHIGNAGDAAGTDGSRIYLNPGISYPIQEVAISGGEVETLHTSLKNPYLNDVSPDGSTLLVQSYEAGVTAAPPLYTVRILGGAQRYLLNASTALWSQDGKSIFYATANHDLYQMRSDGTEPHKLAPLGAGGDMTSLNIAPDGQSIRFARDKKFWEMSVNGSNLHELFPGWHATSQKCCGAWSANGEFFFFVAGPGSQIWALDDRRSLFHRPSGQPFQLTSSPLRWGNVVPSKDGRSLFSLGSTSRGELVRHDPKSRQFEPFLDGVSASLVSFSKDGQTVAYVSYPEGDLWKANRDGSGRVQLTDSPLFPEWISLSPDGSQVVFMARTPQDREQGWIVSTQGGTPRRLLPGEQTQQTDPSWSPDGSKILFATNLQGGPDKDSSIHILDLATNQQTALPEANDKFSPHWSPDGQSIEASSLDLSTLNIFDLKTKHWSTPYEGLFAYANWSSDSHYLYLLRYAGSNPAVLKIPAKGGTPQVVVDLKNFRPTGALGLWLGLDPSDSPLLLRDLGSSDVYALSLEHK</sequence>
<dbReference type="Gene3D" id="1.10.510.10">
    <property type="entry name" value="Transferase(Phosphotransferase) domain 1"/>
    <property type="match status" value="1"/>
</dbReference>
<dbReference type="Gene3D" id="2.120.10.30">
    <property type="entry name" value="TolB, C-terminal domain"/>
    <property type="match status" value="2"/>
</dbReference>
<dbReference type="InterPro" id="IPR008271">
    <property type="entry name" value="Ser/Thr_kinase_AS"/>
</dbReference>
<dbReference type="InterPro" id="IPR011042">
    <property type="entry name" value="6-blade_b-propeller_TolB-like"/>
</dbReference>
<dbReference type="PROSITE" id="PS00107">
    <property type="entry name" value="PROTEIN_KINASE_ATP"/>
    <property type="match status" value="1"/>
</dbReference>
<proteinExistence type="predicted"/>
<keyword evidence="9" id="KW-0812">Transmembrane</keyword>
<dbReference type="InterPro" id="IPR011009">
    <property type="entry name" value="Kinase-like_dom_sf"/>
</dbReference>
<dbReference type="EMBL" id="JACHIP010000014">
    <property type="protein sequence ID" value="MBB5060472.1"/>
    <property type="molecule type" value="Genomic_DNA"/>
</dbReference>
<feature type="region of interest" description="Disordered" evidence="8">
    <location>
        <begin position="682"/>
        <end position="703"/>
    </location>
</feature>
<dbReference type="PROSITE" id="PS50011">
    <property type="entry name" value="PROTEIN_KINASE_DOM"/>
    <property type="match status" value="1"/>
</dbReference>
<evidence type="ECO:0000256" key="8">
    <source>
        <dbReference type="SAM" id="MobiDB-lite"/>
    </source>
</evidence>
<keyword evidence="6 7" id="KW-0067">ATP-binding</keyword>
<dbReference type="GO" id="GO:0005524">
    <property type="term" value="F:ATP binding"/>
    <property type="evidence" value="ECO:0007669"/>
    <property type="project" value="UniProtKB-UniRule"/>
</dbReference>
<evidence type="ECO:0000256" key="6">
    <source>
        <dbReference type="ARBA" id="ARBA00022840"/>
    </source>
</evidence>
<evidence type="ECO:0000313" key="11">
    <source>
        <dbReference type="EMBL" id="MBB5060472.1"/>
    </source>
</evidence>
<evidence type="ECO:0000256" key="4">
    <source>
        <dbReference type="ARBA" id="ARBA00022741"/>
    </source>
</evidence>
<organism evidence="11 12">
    <name type="scientific">Granulicella aggregans</name>
    <dbReference type="NCBI Taxonomy" id="474949"/>
    <lineage>
        <taxon>Bacteria</taxon>
        <taxon>Pseudomonadati</taxon>
        <taxon>Acidobacteriota</taxon>
        <taxon>Terriglobia</taxon>
        <taxon>Terriglobales</taxon>
        <taxon>Acidobacteriaceae</taxon>
        <taxon>Granulicella</taxon>
    </lineage>
</organism>
<dbReference type="SUPFAM" id="SSF82171">
    <property type="entry name" value="DPP6 N-terminal domain-like"/>
    <property type="match status" value="1"/>
</dbReference>
<comment type="caution">
    <text evidence="11">The sequence shown here is derived from an EMBL/GenBank/DDBJ whole genome shotgun (WGS) entry which is preliminary data.</text>
</comment>
<keyword evidence="3" id="KW-0808">Transferase</keyword>
<feature type="binding site" evidence="7">
    <location>
        <position position="41"/>
    </location>
    <ligand>
        <name>ATP</name>
        <dbReference type="ChEBI" id="CHEBI:30616"/>
    </ligand>
</feature>
<dbReference type="EC" id="2.7.11.1" evidence="1"/>
<reference evidence="11 12" key="1">
    <citation type="submission" date="2020-08" db="EMBL/GenBank/DDBJ databases">
        <title>Genomic Encyclopedia of Type Strains, Phase IV (KMG-V): Genome sequencing to study the core and pangenomes of soil and plant-associated prokaryotes.</title>
        <authorList>
            <person name="Whitman W."/>
        </authorList>
    </citation>
    <scope>NUCLEOTIDE SEQUENCE [LARGE SCALE GENOMIC DNA]</scope>
    <source>
        <strain evidence="11 12">M8UP14</strain>
    </source>
</reference>
<keyword evidence="5" id="KW-0418">Kinase</keyword>
<keyword evidence="9" id="KW-0472">Membrane</keyword>
<evidence type="ECO:0000259" key="10">
    <source>
        <dbReference type="PROSITE" id="PS50011"/>
    </source>
</evidence>
<evidence type="ECO:0000256" key="9">
    <source>
        <dbReference type="SAM" id="Phobius"/>
    </source>
</evidence>
<dbReference type="PANTHER" id="PTHR43289">
    <property type="entry name" value="MITOGEN-ACTIVATED PROTEIN KINASE KINASE KINASE 20-RELATED"/>
    <property type="match status" value="1"/>
</dbReference>
<dbReference type="SUPFAM" id="SSF56112">
    <property type="entry name" value="Protein kinase-like (PK-like)"/>
    <property type="match status" value="1"/>
</dbReference>
<protein>
    <recommendedName>
        <fullName evidence="1">non-specific serine/threonine protein kinase</fullName>
        <ecNumber evidence="1">2.7.11.1</ecNumber>
    </recommendedName>
</protein>
<keyword evidence="12" id="KW-1185">Reference proteome</keyword>
<evidence type="ECO:0000256" key="5">
    <source>
        <dbReference type="ARBA" id="ARBA00022777"/>
    </source>
</evidence>
<dbReference type="FunFam" id="1.10.510.10:FF:000021">
    <property type="entry name" value="Serine/threonine protein kinase"/>
    <property type="match status" value="1"/>
</dbReference>
<dbReference type="Pfam" id="PF07676">
    <property type="entry name" value="PD40"/>
    <property type="match status" value="2"/>
</dbReference>
<dbReference type="GO" id="GO:0004674">
    <property type="term" value="F:protein serine/threonine kinase activity"/>
    <property type="evidence" value="ECO:0007669"/>
    <property type="project" value="UniProtKB-KW"/>
</dbReference>
<gene>
    <name evidence="11" type="ORF">HDF16_005208</name>
</gene>
<dbReference type="SMART" id="SM00220">
    <property type="entry name" value="S_TKc"/>
    <property type="match status" value="1"/>
</dbReference>
<keyword evidence="4 7" id="KW-0547">Nucleotide-binding</keyword>
<dbReference type="PROSITE" id="PS00108">
    <property type="entry name" value="PROTEIN_KINASE_ST"/>
    <property type="match status" value="1"/>
</dbReference>
<dbReference type="PANTHER" id="PTHR43289:SF6">
    <property type="entry name" value="SERINE_THREONINE-PROTEIN KINASE NEKL-3"/>
    <property type="match status" value="1"/>
</dbReference>
<evidence type="ECO:0000256" key="7">
    <source>
        <dbReference type="PROSITE-ProRule" id="PRU10141"/>
    </source>
</evidence>